<dbReference type="Pfam" id="PF01283">
    <property type="entry name" value="Ribosomal_S26e"/>
    <property type="match status" value="1"/>
</dbReference>
<evidence type="ECO:0000256" key="3">
    <source>
        <dbReference type="ARBA" id="ARBA00023274"/>
    </source>
</evidence>
<dbReference type="PANTHER" id="PTHR12538:SF0">
    <property type="entry name" value="40S RIBOSOMAL PROTEIN S26"/>
    <property type="match status" value="1"/>
</dbReference>
<comment type="caution">
    <text evidence="5">The sequence shown here is derived from an EMBL/GenBank/DDBJ whole genome shotgun (WGS) entry which is preliminary data.</text>
</comment>
<name>A0A8J5XGW0_DIALT</name>
<dbReference type="OMA" id="KCYCVSC"/>
<proteinExistence type="inferred from homology"/>
<dbReference type="GO" id="GO:0003735">
    <property type="term" value="F:structural constituent of ribosome"/>
    <property type="evidence" value="ECO:0007669"/>
    <property type="project" value="InterPro"/>
</dbReference>
<dbReference type="AlphaFoldDB" id="A0A8J5XGW0"/>
<dbReference type="InterPro" id="IPR000892">
    <property type="entry name" value="Ribosomal_eS26"/>
</dbReference>
<sequence>MTVKRRNHGRNKHGRGHVKRVRCVSTGKAIPKDKAVKRFIVRNIVETSALRDMKEASCIEGYQLPKIYIKNYYCIEAAIHQRVVRVRSREARRIREPPVRPRPPRQ</sequence>
<reference evidence="5" key="1">
    <citation type="submission" date="2021-05" db="EMBL/GenBank/DDBJ databases">
        <title>The genome of the haptophyte Pavlova lutheri (Diacronema luteri, Pavlovales) - a model for lipid biosynthesis in eukaryotic algae.</title>
        <authorList>
            <person name="Hulatt C.J."/>
            <person name="Posewitz M.C."/>
        </authorList>
    </citation>
    <scope>NUCLEOTIDE SEQUENCE</scope>
    <source>
        <strain evidence="5">NIVA-4/92</strain>
    </source>
</reference>
<evidence type="ECO:0000256" key="1">
    <source>
        <dbReference type="ARBA" id="ARBA00008596"/>
    </source>
</evidence>
<dbReference type="InterPro" id="IPR038551">
    <property type="entry name" value="Ribosomal_eS26_sf"/>
</dbReference>
<dbReference type="EMBL" id="JAGTXO010000015">
    <property type="protein sequence ID" value="KAG8463722.1"/>
    <property type="molecule type" value="Genomic_DNA"/>
</dbReference>
<dbReference type="GO" id="GO:0003729">
    <property type="term" value="F:mRNA binding"/>
    <property type="evidence" value="ECO:0007669"/>
    <property type="project" value="TreeGrafter"/>
</dbReference>
<comment type="similarity">
    <text evidence="1 4">Belongs to the eukaryotic ribosomal protein eS26 family.</text>
</comment>
<evidence type="ECO:0000313" key="5">
    <source>
        <dbReference type="EMBL" id="KAG8463722.1"/>
    </source>
</evidence>
<dbReference type="Proteomes" id="UP000751190">
    <property type="component" value="Unassembled WGS sequence"/>
</dbReference>
<dbReference type="Gene3D" id="3.30.1740.20">
    <property type="entry name" value="Ribosomal protein S26e"/>
    <property type="match status" value="1"/>
</dbReference>
<evidence type="ECO:0000313" key="6">
    <source>
        <dbReference type="Proteomes" id="UP000751190"/>
    </source>
</evidence>
<dbReference type="OrthoDB" id="10262653at2759"/>
<dbReference type="GO" id="GO:0022627">
    <property type="term" value="C:cytosolic small ribosomal subunit"/>
    <property type="evidence" value="ECO:0007669"/>
    <property type="project" value="TreeGrafter"/>
</dbReference>
<dbReference type="GO" id="GO:0006412">
    <property type="term" value="P:translation"/>
    <property type="evidence" value="ECO:0007669"/>
    <property type="project" value="InterPro"/>
</dbReference>
<keyword evidence="2 4" id="KW-0689">Ribosomal protein</keyword>
<keyword evidence="6" id="KW-1185">Reference proteome</keyword>
<dbReference type="PANTHER" id="PTHR12538">
    <property type="entry name" value="40S RIBOSOMAL PROTEIN S26"/>
    <property type="match status" value="1"/>
</dbReference>
<organism evidence="5 6">
    <name type="scientific">Diacronema lutheri</name>
    <name type="common">Unicellular marine alga</name>
    <name type="synonym">Monochrysis lutheri</name>
    <dbReference type="NCBI Taxonomy" id="2081491"/>
    <lineage>
        <taxon>Eukaryota</taxon>
        <taxon>Haptista</taxon>
        <taxon>Haptophyta</taxon>
        <taxon>Pavlovophyceae</taxon>
        <taxon>Pavlovales</taxon>
        <taxon>Pavlovaceae</taxon>
        <taxon>Diacronema</taxon>
    </lineage>
</organism>
<protein>
    <recommendedName>
        <fullName evidence="4">40S ribosomal protein S26</fullName>
    </recommendedName>
</protein>
<evidence type="ECO:0000256" key="4">
    <source>
        <dbReference type="RuleBase" id="RU363128"/>
    </source>
</evidence>
<accession>A0A8J5XGW0</accession>
<gene>
    <name evidence="5" type="ORF">KFE25_003995</name>
</gene>
<keyword evidence="3 4" id="KW-0687">Ribonucleoprotein</keyword>
<evidence type="ECO:0000256" key="2">
    <source>
        <dbReference type="ARBA" id="ARBA00022980"/>
    </source>
</evidence>